<dbReference type="FunFam" id="1.10.287.940:FF:000005">
    <property type="entry name" value="P2X purinoceptor"/>
    <property type="match status" value="1"/>
</dbReference>
<evidence type="ECO:0000256" key="12">
    <source>
        <dbReference type="ARBA" id="ARBA00023303"/>
    </source>
</evidence>
<comment type="subcellular location">
    <subcellularLocation>
        <location evidence="1">Cell membrane</location>
        <topology evidence="1">Multi-pass membrane protein</topology>
    </subcellularLocation>
    <subcellularLocation>
        <location evidence="18">Membrane</location>
        <topology evidence="18">Multi-pass membrane protein</topology>
    </subcellularLocation>
</comment>
<evidence type="ECO:0000313" key="20">
    <source>
        <dbReference type="EMBL" id="KAK7925657.1"/>
    </source>
</evidence>
<feature type="transmembrane region" description="Helical" evidence="18">
    <location>
        <begin position="340"/>
        <end position="363"/>
    </location>
</feature>
<evidence type="ECO:0000256" key="17">
    <source>
        <dbReference type="PIRSR" id="PIRSR005713-3"/>
    </source>
</evidence>
<dbReference type="EMBL" id="JBBPFD010000005">
    <property type="protein sequence ID" value="KAK7925657.1"/>
    <property type="molecule type" value="Genomic_DNA"/>
</dbReference>
<dbReference type="FunFam" id="1.10.287.940:FF:000006">
    <property type="entry name" value="p2X purinoceptor 1"/>
    <property type="match status" value="1"/>
</dbReference>
<dbReference type="GO" id="GO:0070588">
    <property type="term" value="P:calcium ion transmembrane transport"/>
    <property type="evidence" value="ECO:0007669"/>
    <property type="project" value="TreeGrafter"/>
</dbReference>
<dbReference type="GO" id="GO:0033198">
    <property type="term" value="P:response to ATP"/>
    <property type="evidence" value="ECO:0007669"/>
    <property type="project" value="InterPro"/>
</dbReference>
<dbReference type="InterPro" id="IPR001429">
    <property type="entry name" value="P2X_purnocptor"/>
</dbReference>
<evidence type="ECO:0000256" key="6">
    <source>
        <dbReference type="ARBA" id="ARBA00022989"/>
    </source>
</evidence>
<feature type="disulfide bond" evidence="16">
    <location>
        <begin position="217"/>
        <end position="227"/>
    </location>
</feature>
<dbReference type="AlphaFoldDB" id="A0AAW0PR30"/>
<keyword evidence="4" id="KW-1003">Cell membrane</keyword>
<accession>A0AAW0PR30</accession>
<evidence type="ECO:0000256" key="15">
    <source>
        <dbReference type="PIRSR" id="PIRSR005713-1"/>
    </source>
</evidence>
<dbReference type="GO" id="GO:0004931">
    <property type="term" value="F:extracellularly ATP-gated monoatomic cation channel activity"/>
    <property type="evidence" value="ECO:0007669"/>
    <property type="project" value="UniProtKB-UniRule"/>
</dbReference>
<keyword evidence="5 18" id="KW-0812">Transmembrane</keyword>
<dbReference type="Gene3D" id="1.10.287.940">
    <property type="entry name" value="atp-gated p2x4 ion channel"/>
    <property type="match status" value="1"/>
</dbReference>
<evidence type="ECO:0000256" key="1">
    <source>
        <dbReference type="ARBA" id="ARBA00004651"/>
    </source>
</evidence>
<evidence type="ECO:0000256" key="10">
    <source>
        <dbReference type="ARBA" id="ARBA00023180"/>
    </source>
</evidence>
<evidence type="ECO:0000256" key="8">
    <source>
        <dbReference type="ARBA" id="ARBA00023136"/>
    </source>
</evidence>
<feature type="disulfide bond" evidence="16">
    <location>
        <begin position="134"/>
        <end position="158"/>
    </location>
</feature>
<comment type="catalytic activity">
    <reaction evidence="13">
        <text>Ca(2+)(in) = Ca(2+)(out)</text>
        <dbReference type="Rhea" id="RHEA:29671"/>
        <dbReference type="ChEBI" id="CHEBI:29108"/>
    </reaction>
</comment>
<dbReference type="InterPro" id="IPR059116">
    <property type="entry name" value="P2X_receptor"/>
</dbReference>
<keyword evidence="6 18" id="KW-1133">Transmembrane helix</keyword>
<dbReference type="InterPro" id="IPR003044">
    <property type="entry name" value="P2X1_purnocptor"/>
</dbReference>
<evidence type="ECO:0000313" key="21">
    <source>
        <dbReference type="Proteomes" id="UP001460270"/>
    </source>
</evidence>
<evidence type="ECO:0000256" key="5">
    <source>
        <dbReference type="ARBA" id="ARBA00022692"/>
    </source>
</evidence>
<evidence type="ECO:0000256" key="2">
    <source>
        <dbReference type="ARBA" id="ARBA00009848"/>
    </source>
</evidence>
<keyword evidence="10" id="KW-0325">Glycoprotein</keyword>
<feature type="binding site" evidence="15">
    <location>
        <begin position="296"/>
        <end position="298"/>
    </location>
    <ligand>
        <name>ATP</name>
        <dbReference type="ChEBI" id="CHEBI:30616"/>
        <note>ligand shared between two neighboring subunits of the homotrimer</note>
    </ligand>
</feature>
<feature type="region of interest" description="Disordered" evidence="19">
    <location>
        <begin position="402"/>
        <end position="429"/>
    </location>
</feature>
<keyword evidence="21" id="KW-1185">Reference proteome</keyword>
<keyword evidence="11 14" id="KW-1071">Ligand-gated ion channel</keyword>
<dbReference type="Pfam" id="PF00864">
    <property type="entry name" value="P2X_receptor"/>
    <property type="match status" value="1"/>
</dbReference>
<keyword evidence="9 16" id="KW-1015">Disulfide bond</keyword>
<evidence type="ECO:0000256" key="3">
    <source>
        <dbReference type="ARBA" id="ARBA00022448"/>
    </source>
</evidence>
<comment type="function">
    <text evidence="18">Receptor for ATP that acts as a ligand-gated ion channel.</text>
</comment>
<dbReference type="Proteomes" id="UP001460270">
    <property type="component" value="Unassembled WGS sequence"/>
</dbReference>
<name>A0AAW0PR30_9GOBI</name>
<comment type="subunit">
    <text evidence="14">Functional P2XRs are organized as homomeric and heteromeric trimers. Forms heterodimer with P2RX2. Forms heterodimer with P2RX4. Forms heterodimer with P2RX5.</text>
</comment>
<evidence type="ECO:0000256" key="16">
    <source>
        <dbReference type="PIRSR" id="PIRSR005713-2"/>
    </source>
</evidence>
<feature type="binding site" evidence="15">
    <location>
        <position position="186"/>
    </location>
    <ligand>
        <name>ATP</name>
        <dbReference type="ChEBI" id="CHEBI:30616"/>
        <note>ligand shared between two neighboring subunits of the homotrimer</note>
    </ligand>
</feature>
<dbReference type="PANTHER" id="PTHR10125:SF9">
    <property type="entry name" value="P2X PURINOCEPTOR 1"/>
    <property type="match status" value="1"/>
</dbReference>
<feature type="disulfide bond" evidence="16">
    <location>
        <begin position="119"/>
        <end position="164"/>
    </location>
</feature>
<feature type="transmembrane region" description="Helical" evidence="18">
    <location>
        <begin position="32"/>
        <end position="53"/>
    </location>
</feature>
<keyword evidence="7 14" id="KW-0406">Ion transport</keyword>
<dbReference type="PRINTS" id="PR01307">
    <property type="entry name" value="P2XRECEPTOR"/>
</dbReference>
<comment type="similarity">
    <text evidence="2 14 18">Belongs to the P2X receptor family.</text>
</comment>
<keyword evidence="8 14" id="KW-0472">Membrane</keyword>
<dbReference type="GO" id="GO:0005524">
    <property type="term" value="F:ATP binding"/>
    <property type="evidence" value="ECO:0007669"/>
    <property type="project" value="UniProtKB-UniRule"/>
</dbReference>
<dbReference type="FunFam" id="2.60.490.10:FF:000001">
    <property type="entry name" value="P2X purinoceptor"/>
    <property type="match status" value="1"/>
</dbReference>
<evidence type="ECO:0000256" key="13">
    <source>
        <dbReference type="ARBA" id="ARBA00036634"/>
    </source>
</evidence>
<comment type="function">
    <text evidence="14">ATP-gated nonselective transmembrane cation channel permeable to potassium, sodium and with relatively high calcium permeability. Furthermore, CTP functions as a weak affinity agonist for P2RX1.</text>
</comment>
<feature type="compositionally biased region" description="Basic and acidic residues" evidence="19">
    <location>
        <begin position="402"/>
        <end position="413"/>
    </location>
</feature>
<proteinExistence type="inferred from homology"/>
<evidence type="ECO:0000256" key="9">
    <source>
        <dbReference type="ARBA" id="ARBA00023157"/>
    </source>
</evidence>
<gene>
    <name evidence="20" type="ORF">WMY93_007967</name>
</gene>
<dbReference type="GO" id="GO:0001614">
    <property type="term" value="F:purinergic nucleotide receptor activity"/>
    <property type="evidence" value="ECO:0007669"/>
    <property type="project" value="UniProtKB-UniRule"/>
</dbReference>
<evidence type="ECO:0000256" key="4">
    <source>
        <dbReference type="ARBA" id="ARBA00022475"/>
    </source>
</evidence>
<evidence type="ECO:0000256" key="18">
    <source>
        <dbReference type="RuleBase" id="RU000681"/>
    </source>
</evidence>
<evidence type="ECO:0000256" key="14">
    <source>
        <dbReference type="PIRNR" id="PIRNR005713"/>
    </source>
</evidence>
<dbReference type="GO" id="GO:0005886">
    <property type="term" value="C:plasma membrane"/>
    <property type="evidence" value="ECO:0007669"/>
    <property type="project" value="UniProtKB-SubCell"/>
</dbReference>
<keyword evidence="15" id="KW-0067">ATP-binding</keyword>
<protein>
    <recommendedName>
        <fullName evidence="14 18">P2X purinoceptor</fullName>
    </recommendedName>
    <alternativeName>
        <fullName evidence="14">P2X purinoceptor 1</fullName>
    </alternativeName>
</protein>
<feature type="binding site" evidence="15">
    <location>
        <position position="315"/>
    </location>
    <ligand>
        <name>ATP</name>
        <dbReference type="ChEBI" id="CHEBI:30616"/>
        <note>ligand shared between two neighboring subunits of the homotrimer</note>
    </ligand>
</feature>
<dbReference type="PRINTS" id="PR01308">
    <property type="entry name" value="P2X1RECEPTOR"/>
</dbReference>
<feature type="disulfide bond" evidence="16">
    <location>
        <begin position="128"/>
        <end position="151"/>
    </location>
</feature>
<evidence type="ECO:0000256" key="7">
    <source>
        <dbReference type="ARBA" id="ARBA00023065"/>
    </source>
</evidence>
<evidence type="ECO:0000256" key="11">
    <source>
        <dbReference type="ARBA" id="ARBA00023286"/>
    </source>
</evidence>
<dbReference type="PANTHER" id="PTHR10125">
    <property type="entry name" value="P2X PURINOCEPTOR"/>
    <property type="match status" value="1"/>
</dbReference>
<dbReference type="PIRSF" id="PIRSF005713">
    <property type="entry name" value="P2X_purinoceptor"/>
    <property type="match status" value="1"/>
</dbReference>
<dbReference type="GO" id="GO:0098794">
    <property type="term" value="C:postsynapse"/>
    <property type="evidence" value="ECO:0007669"/>
    <property type="project" value="GOC"/>
</dbReference>
<organism evidence="20 21">
    <name type="scientific">Mugilogobius chulae</name>
    <name type="common">yellowstripe goby</name>
    <dbReference type="NCBI Taxonomy" id="88201"/>
    <lineage>
        <taxon>Eukaryota</taxon>
        <taxon>Metazoa</taxon>
        <taxon>Chordata</taxon>
        <taxon>Craniata</taxon>
        <taxon>Vertebrata</taxon>
        <taxon>Euteleostomi</taxon>
        <taxon>Actinopterygii</taxon>
        <taxon>Neopterygii</taxon>
        <taxon>Teleostei</taxon>
        <taxon>Neoteleostei</taxon>
        <taxon>Acanthomorphata</taxon>
        <taxon>Gobiaria</taxon>
        <taxon>Gobiiformes</taxon>
        <taxon>Gobioidei</taxon>
        <taxon>Gobiidae</taxon>
        <taxon>Gobionellinae</taxon>
        <taxon>Mugilogobius</taxon>
    </lineage>
</organism>
<keyword evidence="15" id="KW-0547">Nucleotide-binding</keyword>
<keyword evidence="3 14" id="KW-0813">Transport</keyword>
<reference evidence="21" key="1">
    <citation type="submission" date="2024-04" db="EMBL/GenBank/DDBJ databases">
        <title>Salinicola lusitanus LLJ914,a marine bacterium isolated from the Okinawa Trough.</title>
        <authorList>
            <person name="Li J."/>
        </authorList>
    </citation>
    <scope>NUCLEOTIDE SEQUENCE [LARGE SCALE GENOMIC DNA]</scope>
</reference>
<comment type="caution">
    <text evidence="20">The sequence shown here is derived from an EMBL/GenBank/DDBJ whole genome shotgun (WGS) entry which is preliminary data.</text>
</comment>
<dbReference type="Gene3D" id="2.60.490.10">
    <property type="entry name" value="atp-gated p2x4 ion channel domain"/>
    <property type="match status" value="1"/>
</dbReference>
<sequence length="429" mass="48050">MEKMRNKITNAISDFFFEYETPRQVLVRNRRVGVVCRLIQLGVLAYIIGWVFIYEKGYQCTDTAVSSVFTKMKGVGYTNVDGVEKVWDVADYVFPPQGDASFVVMTNYIITEGQSLGVCPELPGKHNCTKDVDCDGGSYKRTGHGRMSGVCDNTTKTCEVMAWCPVEDDSHIQSVPPLLMSAENYTLFIKNSVTFPLFGVTRSNLVEGIDANYISKCLYHPEKAPLCPIFNMGDLVKLSGFNFETIAKVGGAIGIVVDWTCNFDVDVRHCKPKYNFHGLYGNPNETDKARASVGYNFRYARHYFEDKVQKRTLLKVFGIRIDVIVQSLARRFDIIPTLTAIGSGVGIFGVATVVCDLVLLYLLPKREFYKNMKFKFTDSQGQPDNDSFDLDPNVFYGLGAKPEHVQETGRSNDPESEGGSIETEARQCH</sequence>
<feature type="disulfide bond" evidence="16">
    <location>
        <begin position="261"/>
        <end position="270"/>
    </location>
</feature>
<keyword evidence="12 18" id="KW-0407">Ion channel</keyword>
<evidence type="ECO:0000256" key="19">
    <source>
        <dbReference type="SAM" id="MobiDB-lite"/>
    </source>
</evidence>
<keyword evidence="18" id="KW-0675">Receptor</keyword>
<dbReference type="InterPro" id="IPR027309">
    <property type="entry name" value="P2X_extracellular_dom_sf"/>
</dbReference>
<feature type="glycosylation site" description="N-linked (GlcNAc...) asparagine" evidence="17">
    <location>
        <position position="184"/>
    </location>
</feature>
<dbReference type="NCBIfam" id="TIGR00863">
    <property type="entry name" value="P2X"/>
    <property type="match status" value="1"/>
</dbReference>
<feature type="binding site" evidence="15">
    <location>
        <begin position="71"/>
        <end position="73"/>
    </location>
    <ligand>
        <name>ATP</name>
        <dbReference type="ChEBI" id="CHEBI:30616"/>
        <note>ligand shared between two neighboring subunits of the homotrimer</note>
    </ligand>
</feature>